<dbReference type="RefSeq" id="WP_132860081.1">
    <property type="nucleotide sequence ID" value="NZ_SMGR01000001.1"/>
</dbReference>
<dbReference type="EMBL" id="SMGR01000001">
    <property type="protein sequence ID" value="TCL10106.1"/>
    <property type="molecule type" value="Genomic_DNA"/>
</dbReference>
<gene>
    <name evidence="2" type="ORF">BXY66_2174</name>
</gene>
<name>A0A4R1NNQ8_9RHOB</name>
<keyword evidence="1" id="KW-0732">Signal</keyword>
<dbReference type="OrthoDB" id="7872837at2"/>
<evidence type="ECO:0000256" key="1">
    <source>
        <dbReference type="SAM" id="SignalP"/>
    </source>
</evidence>
<evidence type="ECO:0000313" key="2">
    <source>
        <dbReference type="EMBL" id="TCL10106.1"/>
    </source>
</evidence>
<feature type="signal peptide" evidence="1">
    <location>
        <begin position="1"/>
        <end position="23"/>
    </location>
</feature>
<accession>A0A4R1NNQ8</accession>
<evidence type="ECO:0000313" key="3">
    <source>
        <dbReference type="Proteomes" id="UP000295673"/>
    </source>
</evidence>
<feature type="chain" id="PRO_5020356623" evidence="1">
    <location>
        <begin position="24"/>
        <end position="133"/>
    </location>
</feature>
<proteinExistence type="predicted"/>
<sequence>MTRAALPNICGAALLCATGAAVALPVWPHEQAEVFATCSGRMSALTTHQRATRSPEAETNAELVDTFDLMLEAILPDAVPDDGPKLSTQWRARGWSQIASLLADAAYSFDDRRAERATQMIETHIKSCRDLVL</sequence>
<reference evidence="2 3" key="1">
    <citation type="submission" date="2019-03" db="EMBL/GenBank/DDBJ databases">
        <title>Genomic Encyclopedia of Archaeal and Bacterial Type Strains, Phase II (KMG-II): from individual species to whole genera.</title>
        <authorList>
            <person name="Goeker M."/>
        </authorList>
    </citation>
    <scope>NUCLEOTIDE SEQUENCE [LARGE SCALE GENOMIC DNA]</scope>
    <source>
        <strain evidence="2 3">DSM 26433</strain>
    </source>
</reference>
<protein>
    <submittedName>
        <fullName evidence="2">Uncharacterized protein</fullName>
    </submittedName>
</protein>
<comment type="caution">
    <text evidence="2">The sequence shown here is derived from an EMBL/GenBank/DDBJ whole genome shotgun (WGS) entry which is preliminary data.</text>
</comment>
<dbReference type="AlphaFoldDB" id="A0A4R1NNQ8"/>
<dbReference type="Proteomes" id="UP000295673">
    <property type="component" value="Unassembled WGS sequence"/>
</dbReference>
<organism evidence="2 3">
    <name type="scientific">Shimia isoporae</name>
    <dbReference type="NCBI Taxonomy" id="647720"/>
    <lineage>
        <taxon>Bacteria</taxon>
        <taxon>Pseudomonadati</taxon>
        <taxon>Pseudomonadota</taxon>
        <taxon>Alphaproteobacteria</taxon>
        <taxon>Rhodobacterales</taxon>
        <taxon>Roseobacteraceae</taxon>
    </lineage>
</organism>
<keyword evidence="3" id="KW-1185">Reference proteome</keyword>